<evidence type="ECO:0000256" key="1">
    <source>
        <dbReference type="ARBA" id="ARBA00022782"/>
    </source>
</evidence>
<dbReference type="PANTHER" id="PTHR16038:SF4">
    <property type="entry name" value="WD REPEAT-CONTAINING PROTEIN 74"/>
    <property type="match status" value="1"/>
</dbReference>
<dbReference type="PANTHER" id="PTHR16038">
    <property type="entry name" value="NOP SEVEN ASSOCIATED PROTEIN 1"/>
    <property type="match status" value="1"/>
</dbReference>
<keyword evidence="1" id="KW-0221">Differentiation</keyword>
<dbReference type="GO" id="GO:0030687">
    <property type="term" value="C:preribosome, large subunit precursor"/>
    <property type="evidence" value="ECO:0007669"/>
    <property type="project" value="TreeGrafter"/>
</dbReference>
<reference evidence="6" key="1">
    <citation type="submission" date="2018-07" db="EMBL/GenBank/DDBJ databases">
        <authorList>
            <person name="Quirk P.G."/>
            <person name="Krulwich T.A."/>
        </authorList>
    </citation>
    <scope>NUCLEOTIDE SEQUENCE</scope>
</reference>
<evidence type="ECO:0000259" key="5">
    <source>
        <dbReference type="PROSITE" id="PS51004"/>
    </source>
</evidence>
<dbReference type="AlphaFoldDB" id="A0A336LK89"/>
<keyword evidence="2" id="KW-0853">WD repeat</keyword>
<dbReference type="InterPro" id="IPR037379">
    <property type="entry name" value="WDR74/Nsa1"/>
</dbReference>
<dbReference type="GO" id="GO:0005730">
    <property type="term" value="C:nucleolus"/>
    <property type="evidence" value="ECO:0007669"/>
    <property type="project" value="InterPro"/>
</dbReference>
<dbReference type="Gene3D" id="2.130.10.10">
    <property type="entry name" value="YVTN repeat-like/Quinoprotein amine dehydrogenase"/>
    <property type="match status" value="1"/>
</dbReference>
<dbReference type="Pfam" id="PF00400">
    <property type="entry name" value="WD40"/>
    <property type="match status" value="1"/>
</dbReference>
<dbReference type="InterPro" id="IPR011047">
    <property type="entry name" value="Quinoprotein_ADH-like_sf"/>
</dbReference>
<dbReference type="EMBL" id="UFQT01000003">
    <property type="protein sequence ID" value="SSX17141.1"/>
    <property type="molecule type" value="Genomic_DNA"/>
</dbReference>
<dbReference type="InterPro" id="IPR001627">
    <property type="entry name" value="Semap_dom"/>
</dbReference>
<dbReference type="InterPro" id="IPR001680">
    <property type="entry name" value="WD40_rpt"/>
</dbReference>
<dbReference type="InterPro" id="IPR015943">
    <property type="entry name" value="WD40/YVTN_repeat-like_dom_sf"/>
</dbReference>
<feature type="repeat" description="WD" evidence="2">
    <location>
        <begin position="279"/>
        <end position="320"/>
    </location>
</feature>
<sequence>MSDEQYKHFMITTPNKKSNEYNEEHILYIGSHTGSFKKIDISQENPYQELQIEQVDKLEKKNGITSLSWSNPKQKSEILLGREDGVVKVFDMACHSLTKTWKLEAKIMGIGKYDEKLIAATESGEVHILAETSTEPVETLNLSGDNISRLRQCADEMNLIATGGNERKNNLKIINLDTKTVIFSTKNLPNDELDLEVPVWDTDFAFLTPTTVSSCSRHGYVRVYDTKMQRRPVLNYKNDKEQISYISMTSHGHQIIVGTNLGVVRGFDRRSMKTPIHTYKGFVGSVSSLAMDSKGKYFVAGSLDRYVRVYDVESPAALYQCYVKSKVNQVLLQDIKQESLDKNDEEILRERNNIENDPEYEEMFNNMQTVAEENEKNTSASLKMKRKNGDDPDKKPKKKGKSS</sequence>
<dbReference type="GO" id="GO:0030154">
    <property type="term" value="P:cell differentiation"/>
    <property type="evidence" value="ECO:0007669"/>
    <property type="project" value="UniProtKB-KW"/>
</dbReference>
<evidence type="ECO:0000256" key="2">
    <source>
        <dbReference type="PROSITE-ProRule" id="PRU00221"/>
    </source>
</evidence>
<evidence type="ECO:0000256" key="3">
    <source>
        <dbReference type="PROSITE-ProRule" id="PRU00352"/>
    </source>
</evidence>
<dbReference type="PROSITE" id="PS51004">
    <property type="entry name" value="SEMA"/>
    <property type="match status" value="1"/>
</dbReference>
<dbReference type="GO" id="GO:0042273">
    <property type="term" value="P:ribosomal large subunit biogenesis"/>
    <property type="evidence" value="ECO:0007669"/>
    <property type="project" value="InterPro"/>
</dbReference>
<dbReference type="SUPFAM" id="SSF50998">
    <property type="entry name" value="Quinoprotein alcohol dehydrogenase-like"/>
    <property type="match status" value="1"/>
</dbReference>
<comment type="caution">
    <text evidence="3">Lacks conserved residue(s) required for the propagation of feature annotation.</text>
</comment>
<organism evidence="6">
    <name type="scientific">Culicoides sonorensis</name>
    <name type="common">Biting midge</name>
    <dbReference type="NCBI Taxonomy" id="179676"/>
    <lineage>
        <taxon>Eukaryota</taxon>
        <taxon>Metazoa</taxon>
        <taxon>Ecdysozoa</taxon>
        <taxon>Arthropoda</taxon>
        <taxon>Hexapoda</taxon>
        <taxon>Insecta</taxon>
        <taxon>Pterygota</taxon>
        <taxon>Neoptera</taxon>
        <taxon>Endopterygota</taxon>
        <taxon>Diptera</taxon>
        <taxon>Nematocera</taxon>
        <taxon>Chironomoidea</taxon>
        <taxon>Ceratopogonidae</taxon>
        <taxon>Ceratopogoninae</taxon>
        <taxon>Culicoides</taxon>
        <taxon>Monoculicoides</taxon>
    </lineage>
</organism>
<feature type="region of interest" description="Disordered" evidence="4">
    <location>
        <begin position="366"/>
        <end position="403"/>
    </location>
</feature>
<evidence type="ECO:0000256" key="4">
    <source>
        <dbReference type="SAM" id="MobiDB-lite"/>
    </source>
</evidence>
<evidence type="ECO:0000313" key="6">
    <source>
        <dbReference type="EMBL" id="SSX17141.1"/>
    </source>
</evidence>
<dbReference type="PROSITE" id="PS50082">
    <property type="entry name" value="WD_REPEATS_2"/>
    <property type="match status" value="1"/>
</dbReference>
<proteinExistence type="predicted"/>
<dbReference type="VEuPathDB" id="VectorBase:CSON009978"/>
<gene>
    <name evidence="6" type="primary">CSON009978</name>
</gene>
<name>A0A336LK89_CULSO</name>
<protein>
    <submittedName>
        <fullName evidence="6">CSON009978 protein</fullName>
    </submittedName>
</protein>
<feature type="domain" description="Sema" evidence="5">
    <location>
        <begin position="1"/>
        <end position="91"/>
    </location>
</feature>
<dbReference type="SMART" id="SM00320">
    <property type="entry name" value="WD40"/>
    <property type="match status" value="5"/>
</dbReference>
<feature type="compositionally biased region" description="Polar residues" evidence="4">
    <location>
        <begin position="366"/>
        <end position="381"/>
    </location>
</feature>
<accession>A0A336LK89</accession>